<evidence type="ECO:0000256" key="2">
    <source>
        <dbReference type="ARBA" id="ARBA00006155"/>
    </source>
</evidence>
<dbReference type="GO" id="GO:0005524">
    <property type="term" value="F:ATP binding"/>
    <property type="evidence" value="ECO:0007669"/>
    <property type="project" value="UniProtKB-UniRule"/>
</dbReference>
<dbReference type="SUPFAM" id="SSF69012">
    <property type="entry name" value="alpha-ketoacid dehydrogenase kinase, N-terminal domain"/>
    <property type="match status" value="1"/>
</dbReference>
<dbReference type="FunFam" id="3.30.565.10:FF:000007">
    <property type="entry name" value="Mitochondrial pyruvate dehydrogenase kinase isoform 2"/>
    <property type="match status" value="1"/>
</dbReference>
<dbReference type="InterPro" id="IPR036784">
    <property type="entry name" value="AK/P_DHK_N_sf"/>
</dbReference>
<dbReference type="AlphaFoldDB" id="A0AAY4CWE8"/>
<organism evidence="11 12">
    <name type="scientific">Denticeps clupeoides</name>
    <name type="common">denticle herring</name>
    <dbReference type="NCBI Taxonomy" id="299321"/>
    <lineage>
        <taxon>Eukaryota</taxon>
        <taxon>Metazoa</taxon>
        <taxon>Chordata</taxon>
        <taxon>Craniata</taxon>
        <taxon>Vertebrata</taxon>
        <taxon>Euteleostomi</taxon>
        <taxon>Actinopterygii</taxon>
        <taxon>Neopterygii</taxon>
        <taxon>Teleostei</taxon>
        <taxon>Clupei</taxon>
        <taxon>Clupeiformes</taxon>
        <taxon>Denticipitoidei</taxon>
        <taxon>Denticipitidae</taxon>
        <taxon>Denticeps</taxon>
    </lineage>
</organism>
<evidence type="ECO:0000259" key="10">
    <source>
        <dbReference type="PROSITE" id="PS50109"/>
    </source>
</evidence>
<dbReference type="SUPFAM" id="SSF55874">
    <property type="entry name" value="ATPase domain of HSP90 chaperone/DNA topoisomerase II/histidine kinase"/>
    <property type="match status" value="1"/>
</dbReference>
<dbReference type="InterPro" id="IPR005467">
    <property type="entry name" value="His_kinase_dom"/>
</dbReference>
<dbReference type="Gene3D" id="3.30.565.10">
    <property type="entry name" value="Histidine kinase-like ATPase, C-terminal domain"/>
    <property type="match status" value="1"/>
</dbReference>
<evidence type="ECO:0000256" key="1">
    <source>
        <dbReference type="ARBA" id="ARBA00004305"/>
    </source>
</evidence>
<keyword evidence="4 9" id="KW-0547">Nucleotide-binding</keyword>
<evidence type="ECO:0000256" key="3">
    <source>
        <dbReference type="ARBA" id="ARBA00022679"/>
    </source>
</evidence>
<comment type="subcellular location">
    <subcellularLocation>
        <location evidence="1 9">Mitochondrion matrix</location>
    </subcellularLocation>
</comment>
<reference evidence="11" key="2">
    <citation type="submission" date="2025-08" db="UniProtKB">
        <authorList>
            <consortium name="Ensembl"/>
        </authorList>
    </citation>
    <scope>IDENTIFICATION</scope>
</reference>
<dbReference type="GO" id="GO:0010906">
    <property type="term" value="P:regulation of glucose metabolic process"/>
    <property type="evidence" value="ECO:0007669"/>
    <property type="project" value="TreeGrafter"/>
</dbReference>
<keyword evidence="7" id="KW-0809">Transit peptide</keyword>
<evidence type="ECO:0000256" key="5">
    <source>
        <dbReference type="ARBA" id="ARBA00022777"/>
    </source>
</evidence>
<dbReference type="Proteomes" id="UP000694580">
    <property type="component" value="Chromosome 8"/>
</dbReference>
<dbReference type="InterPro" id="IPR018955">
    <property type="entry name" value="BCDHK/PDK_N"/>
</dbReference>
<evidence type="ECO:0000256" key="8">
    <source>
        <dbReference type="ARBA" id="ARBA00023128"/>
    </source>
</evidence>
<evidence type="ECO:0000256" key="6">
    <source>
        <dbReference type="ARBA" id="ARBA00022840"/>
    </source>
</evidence>
<dbReference type="InterPro" id="IPR003594">
    <property type="entry name" value="HATPase_dom"/>
</dbReference>
<gene>
    <name evidence="11" type="primary">pdk2a</name>
</gene>
<evidence type="ECO:0000256" key="4">
    <source>
        <dbReference type="ARBA" id="ARBA00022741"/>
    </source>
</evidence>
<proteinExistence type="inferred from homology"/>
<reference evidence="11" key="3">
    <citation type="submission" date="2025-09" db="UniProtKB">
        <authorList>
            <consortium name="Ensembl"/>
        </authorList>
    </citation>
    <scope>IDENTIFICATION</scope>
</reference>
<evidence type="ECO:0000313" key="12">
    <source>
        <dbReference type="Proteomes" id="UP000694580"/>
    </source>
</evidence>
<sequence length="416" mass="46933">TAASYCRNHGSGMKFVRLVLANAPKHIEHFSKFSPSPLSMKQFLDFGSTNACERTSFAFLRQELPVRLSNIMKEIGLLPGRLLATPSVQMVQSWYVQSLMEILEFLEKNAEDHAVLAEFVNVLVNIRNRHNDVVPTMAQGVIEYKEAFGQDPVTSQNIQYFLDRFYMSRISIRMLINQHSLVFDGAANPIHPNTIGSIDPCCDVVQVVRDAYESAKMLCEQYYLTSPSLDLKELNLKSRTQPIHLVYVPSHLYHMLFELFKNAMRATIENHKDSSDLPPIEVLVAIGGEDLSIKMSDKGGGVPFRKMENLFSYMYSTAPTPTVGQQDRAPLAGFGYGLPISRLYAQYFQGDLQLYSMEGHGTDAVIHLKALSTDSVERLPVYNKTAKRNYKVSQAADDWCVPSREPLDMAVYRLAK</sequence>
<dbReference type="GO" id="GO:0005759">
    <property type="term" value="C:mitochondrial matrix"/>
    <property type="evidence" value="ECO:0007669"/>
    <property type="project" value="UniProtKB-SubCell"/>
</dbReference>
<dbReference type="CDD" id="cd16929">
    <property type="entry name" value="HATPase_PDK-like"/>
    <property type="match status" value="1"/>
</dbReference>
<dbReference type="InterPro" id="IPR036890">
    <property type="entry name" value="HATPase_C_sf"/>
</dbReference>
<dbReference type="Pfam" id="PF02518">
    <property type="entry name" value="HATPase_c"/>
    <property type="match status" value="1"/>
</dbReference>
<dbReference type="Gene3D" id="1.20.140.20">
    <property type="entry name" value="Alpha-ketoacid/pyruvate dehydrogenase kinase, N-terminal domain"/>
    <property type="match status" value="1"/>
</dbReference>
<keyword evidence="6 9" id="KW-0067">ATP-binding</keyword>
<feature type="domain" description="Histidine kinase" evidence="10">
    <location>
        <begin position="249"/>
        <end position="372"/>
    </location>
</feature>
<dbReference type="PANTHER" id="PTHR11947:SF15">
    <property type="entry name" value="[PYRUVATE DEHYDROGENASE (ACETYL-TRANSFERRING)] KINASE ISOZYME 2, MITOCHONDRIAL"/>
    <property type="match status" value="1"/>
</dbReference>
<evidence type="ECO:0000256" key="7">
    <source>
        <dbReference type="ARBA" id="ARBA00022946"/>
    </source>
</evidence>
<dbReference type="SMART" id="SM00387">
    <property type="entry name" value="HATPase_c"/>
    <property type="match status" value="1"/>
</dbReference>
<evidence type="ECO:0000256" key="9">
    <source>
        <dbReference type="RuleBase" id="RU366032"/>
    </source>
</evidence>
<keyword evidence="5 9" id="KW-0418">Kinase</keyword>
<protein>
    <recommendedName>
        <fullName evidence="9">Protein-serine/threonine kinase</fullName>
        <ecNumber evidence="9">2.7.11.-</ecNumber>
    </recommendedName>
</protein>
<dbReference type="GO" id="GO:0004740">
    <property type="term" value="F:pyruvate dehydrogenase (acetyl-transferring) kinase activity"/>
    <property type="evidence" value="ECO:0007669"/>
    <property type="project" value="TreeGrafter"/>
</dbReference>
<comment type="similarity">
    <text evidence="2 9">Belongs to the PDK/BCKDK protein kinase family.</text>
</comment>
<keyword evidence="3 9" id="KW-0808">Transferase</keyword>
<dbReference type="Ensembl" id="ENSDCDT00010047165.1">
    <property type="protein sequence ID" value="ENSDCDP00010037582.1"/>
    <property type="gene ID" value="ENSDCDG00010024398.1"/>
</dbReference>
<dbReference type="FunFam" id="1.20.140.20:FF:000001">
    <property type="entry name" value="[Pyruvate dehydrogenase (acetyl-transferring)] kinase isozyme 2, mitochondrial"/>
    <property type="match status" value="1"/>
</dbReference>
<dbReference type="Pfam" id="PF10436">
    <property type="entry name" value="BCDHK_Adom3"/>
    <property type="match status" value="1"/>
</dbReference>
<dbReference type="GeneTree" id="ENSGT01030000234646"/>
<dbReference type="PROSITE" id="PS50109">
    <property type="entry name" value="HIS_KIN"/>
    <property type="match status" value="1"/>
</dbReference>
<dbReference type="EC" id="2.7.11.-" evidence="9"/>
<evidence type="ECO:0000313" key="11">
    <source>
        <dbReference type="Ensembl" id="ENSDCDP00010037582.1"/>
    </source>
</evidence>
<dbReference type="PANTHER" id="PTHR11947">
    <property type="entry name" value="PYRUVATE DEHYDROGENASE KINASE"/>
    <property type="match status" value="1"/>
</dbReference>
<keyword evidence="8 9" id="KW-0496">Mitochondrion</keyword>
<reference evidence="11 12" key="1">
    <citation type="submission" date="2020-06" db="EMBL/GenBank/DDBJ databases">
        <authorList>
            <consortium name="Wellcome Sanger Institute Data Sharing"/>
        </authorList>
    </citation>
    <scope>NUCLEOTIDE SEQUENCE [LARGE SCALE GENOMIC DNA]</scope>
</reference>
<dbReference type="InterPro" id="IPR039028">
    <property type="entry name" value="BCKD/PDK"/>
</dbReference>
<keyword evidence="12" id="KW-1185">Reference proteome</keyword>
<accession>A0AAY4CWE8</accession>
<name>A0AAY4CWE8_9TELE</name>